<dbReference type="InterPro" id="IPR036598">
    <property type="entry name" value="GOLD_dom_sf"/>
</dbReference>
<dbReference type="InterPro" id="IPR042201">
    <property type="entry name" value="FH2_Formin_sf"/>
</dbReference>
<dbReference type="PANTHER" id="PTHR45733:SF8">
    <property type="entry name" value="FORMIN-J"/>
    <property type="match status" value="1"/>
</dbReference>
<dbReference type="InterPro" id="IPR011011">
    <property type="entry name" value="Znf_FYVE_PHD"/>
</dbReference>
<dbReference type="InterPro" id="IPR004012">
    <property type="entry name" value="Run_dom"/>
</dbReference>
<sequence length="1514" mass="165858">MEFLAALPKSHSPESFLLQATPMTIMTIPRGESCSVSLVMEENVALVWQFHVKAFDIGFRVTVDGAASSAFTKRHDVAHGLVDGTLEGLTAGTCVVLHWDNSYSLLRGKDVGYRVMQVPPTTLHAAREAANEYDIKYNHPHYRPRAPSRLSRPPTPIAPPTDANAHNALVQALESAVVDTVAVFMAQPDAPLHAGSARALVLALEALLRHGVKTTMHDSTPEAPYFRFLVETRNVLRDDERVVADAELFTPPPFVRYLGWGRARAFLFYALNRRVLHRALDNLVKRRSIVERHYHTHALLAQYDIAKRAVAYLSALYGVTFDLTPLQDDLHTTVDTFPPTLYQTHALDAHVTGTAPFVDDAGDVAFFVGAANPDDFCTIQDCTPPRYLCLSAPLASLVVPYVVTRGGRATFPLAMTDDMKLVAVVQFQVAAHSLNVGVAAGPNGTLLAPLHPVKGSTDEWIECIVRLGYPIPDLHFVFDNGHSRLRTKAVQYRVDVTSVERYASAWAACADVAHVICWKQVIQRSLDWSAAAMEAIQSEERLLMLPPSTTNDVPPPSFTHSMSTWLGSVLRPSDASSCGQCREPFTLFRRCQECSLCAKGVCVVCSRHLWAGQPICDRCYLLELDKKLVAQNQPHAPTNPALDALRHNPTYDKYFKMLSFGVPPSAIGQKMQQDYIPQDMVDTFVFGLDGGSSSASRDASSSTRGRSASDGRPNLLRKKSNLRKLHWTALDTSKVSGTATIWTRETDKRKHAPIALSGADMDRVIACFGEEASTRRPTKKGGKVHSALDARRSNNINISLSRFKSLGGPDAVLAALAACDLDRLPLEVLQTLDEIRPTPTEMKRYSNFRGAVAKLDAAERFLVEMAKVFRVQEKIHVMLFVAQVPTLVAELTTRLRVLSVACHQILSSERLPRYFEIILALGNVLNEGTEHADATGVTLASLLKLSETRSIDQCMTLLQFLMQLIHERGEMDLFSIIDDLDMLDEAKRYSNILCASQFSHIQKQVAYLIHELKEEETNDRVLFDRGTALKRQGMQRTLPSVRPTGRGALLAAIREQPTNDGSIAGGGQSALLASIRQPKQAAAVDGQSEAANPRAALLAAIKKSKQTDEPATEASQGTRATAGVGRHALLIEIQSKGRATAPTEEASTTVNQDTTNLEQSAAPAGRRALLDAIRASQRNDTLSPQTTQPTENRATHGALMAAIRNDPASDVAPRDTMPPRNALLAAIQSRSSKTTAQPDDVETPVPAATSRPTYSKASNVFLTTMEAKLEQIRADVAHLQDNVASMEDTWHEVAIYLGESPAASSDYALGLLHRFLLDVKVAYHHLVARGVIPIALFSLAGVGDRIATVYGAASVLARRPAALDVAFPWAKLAFLTPDSVLRPGDRVLCRRYGRAILTSTRYAAGMVELRFAFGYAILHVDHVLRVDPDFEEVTLLQRNDPVLTPFGNGRVVRFHPTASVAVVQLITSTWSSPTVLSTSSSLPLAHVQLAHVHFAFNIRRELCPPINRLATHLN</sequence>
<dbReference type="InterPro" id="IPR037213">
    <property type="entry name" value="Run_dom_sf"/>
</dbReference>
<feature type="compositionally biased region" description="Polar residues" evidence="2">
    <location>
        <begin position="1145"/>
        <end position="1159"/>
    </location>
</feature>
<dbReference type="Pfam" id="PF02181">
    <property type="entry name" value="FH2"/>
    <property type="match status" value="1"/>
</dbReference>
<evidence type="ECO:0000313" key="5">
    <source>
        <dbReference type="EMBL" id="KAF0697834.1"/>
    </source>
</evidence>
<dbReference type="InterPro" id="IPR015425">
    <property type="entry name" value="FH2_Formin"/>
</dbReference>
<reference evidence="6 7" key="1">
    <citation type="submission" date="2019-03" db="EMBL/GenBank/DDBJ databases">
        <authorList>
            <person name="Gaulin E."/>
            <person name="Dumas B."/>
        </authorList>
    </citation>
    <scope>NUCLEOTIDE SEQUENCE [LARGE SCALE GENOMIC DNA]</scope>
    <source>
        <strain evidence="6">CBS 568.67</strain>
    </source>
</reference>
<feature type="domain" description="FH2" evidence="4">
    <location>
        <begin position="712"/>
        <end position="1101"/>
    </location>
</feature>
<dbReference type="Gene3D" id="1.20.58.900">
    <property type="match status" value="1"/>
</dbReference>
<keyword evidence="1" id="KW-0175">Coiled coil</keyword>
<dbReference type="SMART" id="SM00593">
    <property type="entry name" value="RUN"/>
    <property type="match status" value="1"/>
</dbReference>
<dbReference type="OrthoDB" id="1668162at2759"/>
<dbReference type="SUPFAM" id="SSF101576">
    <property type="entry name" value="Supernatant protein factor (SPF), C-terminal domain"/>
    <property type="match status" value="1"/>
</dbReference>
<accession>A0A485KTG9</accession>
<feature type="region of interest" description="Disordered" evidence="2">
    <location>
        <begin position="693"/>
        <end position="717"/>
    </location>
</feature>
<dbReference type="InterPro" id="IPR013083">
    <property type="entry name" value="Znf_RING/FYVE/PHD"/>
</dbReference>
<organism evidence="6 7">
    <name type="scientific">Aphanomyces stellatus</name>
    <dbReference type="NCBI Taxonomy" id="120398"/>
    <lineage>
        <taxon>Eukaryota</taxon>
        <taxon>Sar</taxon>
        <taxon>Stramenopiles</taxon>
        <taxon>Oomycota</taxon>
        <taxon>Saprolegniomycetes</taxon>
        <taxon>Saprolegniales</taxon>
        <taxon>Verrucalvaceae</taxon>
        <taxon>Aphanomyces</taxon>
    </lineage>
</organism>
<feature type="region of interest" description="Disordered" evidence="2">
    <location>
        <begin position="1136"/>
        <end position="1163"/>
    </location>
</feature>
<evidence type="ECO:0000256" key="1">
    <source>
        <dbReference type="SAM" id="Coils"/>
    </source>
</evidence>
<dbReference type="SUPFAM" id="SSF101447">
    <property type="entry name" value="Formin homology 2 domain (FH2 domain)"/>
    <property type="match status" value="1"/>
</dbReference>
<feature type="domain" description="RUN" evidence="3">
    <location>
        <begin position="191"/>
        <end position="328"/>
    </location>
</feature>
<dbReference type="Pfam" id="PF10152">
    <property type="entry name" value="CCDC53"/>
    <property type="match status" value="1"/>
</dbReference>
<dbReference type="SUPFAM" id="SSF57903">
    <property type="entry name" value="FYVE/PHD zinc finger"/>
    <property type="match status" value="1"/>
</dbReference>
<dbReference type="GO" id="GO:0071203">
    <property type="term" value="C:WASH complex"/>
    <property type="evidence" value="ECO:0007669"/>
    <property type="project" value="InterPro"/>
</dbReference>
<dbReference type="Gene3D" id="3.30.40.10">
    <property type="entry name" value="Zinc/RING finger domain, C3HC4 (zinc finger)"/>
    <property type="match status" value="1"/>
</dbReference>
<dbReference type="PROSITE" id="PS50826">
    <property type="entry name" value="RUN"/>
    <property type="match status" value="1"/>
</dbReference>
<feature type="region of interest" description="Disordered" evidence="2">
    <location>
        <begin position="1229"/>
        <end position="1250"/>
    </location>
</feature>
<dbReference type="InterPro" id="IPR019309">
    <property type="entry name" value="WASHC3"/>
</dbReference>
<proteinExistence type="predicted"/>
<dbReference type="InterPro" id="IPR051144">
    <property type="entry name" value="Formin_homology_domain"/>
</dbReference>
<dbReference type="Proteomes" id="UP000332933">
    <property type="component" value="Unassembled WGS sequence"/>
</dbReference>
<keyword evidence="7" id="KW-1185">Reference proteome</keyword>
<protein>
    <submittedName>
        <fullName evidence="6">Aste57867_11504 protein</fullName>
    </submittedName>
</protein>
<dbReference type="Gene3D" id="2.60.120.680">
    <property type="entry name" value="GOLD domain"/>
    <property type="match status" value="1"/>
</dbReference>
<dbReference type="EMBL" id="VJMH01005287">
    <property type="protein sequence ID" value="KAF0697834.1"/>
    <property type="molecule type" value="Genomic_DNA"/>
</dbReference>
<evidence type="ECO:0000313" key="7">
    <source>
        <dbReference type="Proteomes" id="UP000332933"/>
    </source>
</evidence>
<dbReference type="EMBL" id="CAADRA010005308">
    <property type="protein sequence ID" value="VFT88365.1"/>
    <property type="molecule type" value="Genomic_DNA"/>
</dbReference>
<feature type="compositionally biased region" description="Low complexity" evidence="2">
    <location>
        <begin position="693"/>
        <end position="714"/>
    </location>
</feature>
<dbReference type="Pfam" id="PF02759">
    <property type="entry name" value="RUN"/>
    <property type="match status" value="1"/>
</dbReference>
<evidence type="ECO:0000259" key="4">
    <source>
        <dbReference type="PROSITE" id="PS51444"/>
    </source>
</evidence>
<evidence type="ECO:0000256" key="2">
    <source>
        <dbReference type="SAM" id="MobiDB-lite"/>
    </source>
</evidence>
<dbReference type="PANTHER" id="PTHR45733">
    <property type="entry name" value="FORMIN-J"/>
    <property type="match status" value="1"/>
</dbReference>
<dbReference type="PROSITE" id="PS51444">
    <property type="entry name" value="FH2"/>
    <property type="match status" value="1"/>
</dbReference>
<dbReference type="SUPFAM" id="SSF140741">
    <property type="entry name" value="RUN domain-like"/>
    <property type="match status" value="1"/>
</dbReference>
<evidence type="ECO:0000259" key="3">
    <source>
        <dbReference type="PROSITE" id="PS50826"/>
    </source>
</evidence>
<reference evidence="5" key="2">
    <citation type="submission" date="2019-06" db="EMBL/GenBank/DDBJ databases">
        <title>Genomics analysis of Aphanomyces spp. identifies a new class of oomycete effector associated with host adaptation.</title>
        <authorList>
            <person name="Gaulin E."/>
        </authorList>
    </citation>
    <scope>NUCLEOTIDE SEQUENCE</scope>
    <source>
        <strain evidence="5">CBS 578.67</strain>
    </source>
</reference>
<name>A0A485KTG9_9STRA</name>
<feature type="coiled-coil region" evidence="1">
    <location>
        <begin position="1262"/>
        <end position="1289"/>
    </location>
</feature>
<dbReference type="SMART" id="SM00498">
    <property type="entry name" value="FH2"/>
    <property type="match status" value="1"/>
</dbReference>
<gene>
    <name evidence="6" type="primary">Aste57867_11504</name>
    <name evidence="5" type="ORF">As57867_011461</name>
    <name evidence="6" type="ORF">ASTE57867_11504</name>
</gene>
<dbReference type="Gene3D" id="1.20.58.2220">
    <property type="entry name" value="Formin, FH2 domain"/>
    <property type="match status" value="2"/>
</dbReference>
<dbReference type="CDD" id="cd00065">
    <property type="entry name" value="FYVE_like_SF"/>
    <property type="match status" value="1"/>
</dbReference>
<evidence type="ECO:0000313" key="6">
    <source>
        <dbReference type="EMBL" id="VFT88365.1"/>
    </source>
</evidence>